<dbReference type="PROSITE" id="PS00455">
    <property type="entry name" value="AMP_BINDING"/>
    <property type="match status" value="1"/>
</dbReference>
<evidence type="ECO:0000256" key="3">
    <source>
        <dbReference type="ARBA" id="ARBA00022723"/>
    </source>
</evidence>
<feature type="domain" description="AMP-dependent synthetase/ligase" evidence="5">
    <location>
        <begin position="70"/>
        <end position="413"/>
    </location>
</feature>
<reference evidence="7 8" key="1">
    <citation type="journal article" date="2012" name="J. Bacteriol.">
        <title>Genome sequence of the soybean symbiont Sinorhizobium fredii HH103.</title>
        <authorList>
            <person name="Weidner S."/>
            <person name="Becker A."/>
            <person name="Bonilla I."/>
            <person name="Jaenicke S."/>
            <person name="Lloret J."/>
            <person name="Margaret I."/>
            <person name="Puhler A."/>
            <person name="Ruiz-Sainz J.E."/>
            <person name="Schneiker-Bekel S."/>
            <person name="Szczepanowski R."/>
            <person name="Vinardell J.M."/>
            <person name="Zehner S."/>
            <person name="Gottfert M."/>
        </authorList>
    </citation>
    <scope>NUCLEOTIDE SEQUENCE [LARGE SCALE GENOMIC DNA]</scope>
    <source>
        <strain evidence="7 8">HH103</strain>
    </source>
</reference>
<protein>
    <submittedName>
        <fullName evidence="7">Acetyl-coenzyme A synthetase</fullName>
        <ecNumber evidence="7">6.2.1.3</ecNumber>
    </submittedName>
</protein>
<dbReference type="InterPro" id="IPR042099">
    <property type="entry name" value="ANL_N_sf"/>
</dbReference>
<dbReference type="InterPro" id="IPR045851">
    <property type="entry name" value="AMP-bd_C_sf"/>
</dbReference>
<dbReference type="PANTHER" id="PTHR43201:SF5">
    <property type="entry name" value="MEDIUM-CHAIN ACYL-COA LIGASE ACSF2, MITOCHONDRIAL"/>
    <property type="match status" value="1"/>
</dbReference>
<proteinExistence type="inferred from homology"/>
<dbReference type="KEGG" id="sfh:SFHH103_00564"/>
<evidence type="ECO:0000313" key="7">
    <source>
        <dbReference type="EMBL" id="CCE95064.1"/>
    </source>
</evidence>
<feature type="domain" description="AMP-binding enzyme C-terminal" evidence="6">
    <location>
        <begin position="464"/>
        <end position="538"/>
    </location>
</feature>
<evidence type="ECO:0000313" key="8">
    <source>
        <dbReference type="Proteomes" id="UP000007735"/>
    </source>
</evidence>
<dbReference type="HOGENOM" id="CLU_000022_59_0_5"/>
<name>G9A1X4_SINF1</name>
<comment type="similarity">
    <text evidence="1">Belongs to the ATP-dependent AMP-binding enzyme family.</text>
</comment>
<dbReference type="InterPro" id="IPR000873">
    <property type="entry name" value="AMP-dep_synth/lig_dom"/>
</dbReference>
<dbReference type="GO" id="GO:0031956">
    <property type="term" value="F:medium-chain fatty acid-CoA ligase activity"/>
    <property type="evidence" value="ECO:0007669"/>
    <property type="project" value="TreeGrafter"/>
</dbReference>
<dbReference type="SUPFAM" id="SSF56801">
    <property type="entry name" value="Acetyl-CoA synthetase-like"/>
    <property type="match status" value="1"/>
</dbReference>
<organism evidence="7 8">
    <name type="scientific">Sinorhizobium fredii (strain HH103)</name>
    <dbReference type="NCBI Taxonomy" id="1117943"/>
    <lineage>
        <taxon>Bacteria</taxon>
        <taxon>Pseudomonadati</taxon>
        <taxon>Pseudomonadota</taxon>
        <taxon>Alphaproteobacteria</taxon>
        <taxon>Hyphomicrobiales</taxon>
        <taxon>Rhizobiaceae</taxon>
        <taxon>Sinorhizobium/Ensifer group</taxon>
        <taxon>Sinorhizobium</taxon>
    </lineage>
</organism>
<keyword evidence="2 7" id="KW-0436">Ligase</keyword>
<dbReference type="AlphaFoldDB" id="G9A1X4"/>
<gene>
    <name evidence="7" type="ordered locus">SFHH103_00564</name>
</gene>
<feature type="compositionally biased region" description="Low complexity" evidence="4">
    <location>
        <begin position="1"/>
        <end position="15"/>
    </location>
</feature>
<sequence>MSSSTRSAFRGSPPSRARRSRPPRPAPSCSFRAISSRQRSPRSPRAPSTPAIRSCRPAPDAMPLARAILRHAGERPHSPAFRTEGRVFTFGELAAAAGRILHAIEQAALQTTEQSVLAGRGRLIALETGNHPLFAAAFIAATSGGNCAALIDPHLPESTRQRMKEKLRPEIVIRADGDHLHLDVPSAGQTHALETFDGSSAIRIGDDAEPFLVVFTSGTTGDPKAIIRDRRSWRLSLEAGQEFFGIGPETATYAPGPLAHGLALYALVECLATGAEFVGARHFEPRQALDVIGGAGAKRLVLVPTMLRRLCEQAKGSALTSVEKITVAGAKLTPADRSAAARAFPTAAVTEYYGASELGFITTAGADDHHSPTAVGKPFPGVRLAILDDHGNSLPPGETGTIFVESALISDGYIGSGDGVGFRRHGTLATVGDLGFLDGDETLHLIGRAGGMVLSGGNNIYPSEIEAALLAAPGIRAAVAFGLDDPDLGSELVAILQTNRDRFNRQALDRHLTAALPRYKHPRKVWLCQEMPMTASGKVAAGRLRQWIAEENGALERLF</sequence>
<feature type="region of interest" description="Disordered" evidence="4">
    <location>
        <begin position="1"/>
        <end position="58"/>
    </location>
</feature>
<dbReference type="EMBL" id="HE616890">
    <property type="protein sequence ID" value="CCE95064.1"/>
    <property type="molecule type" value="Genomic_DNA"/>
</dbReference>
<feature type="compositionally biased region" description="Low complexity" evidence="4">
    <location>
        <begin position="27"/>
        <end position="54"/>
    </location>
</feature>
<dbReference type="STRING" id="1117943.SFHH103_00564"/>
<accession>G9A1X4</accession>
<dbReference type="Proteomes" id="UP000007735">
    <property type="component" value="Chromosome"/>
</dbReference>
<evidence type="ECO:0000259" key="6">
    <source>
        <dbReference type="Pfam" id="PF13193"/>
    </source>
</evidence>
<dbReference type="InterPro" id="IPR025110">
    <property type="entry name" value="AMP-bd_C"/>
</dbReference>
<dbReference type="InterPro" id="IPR020845">
    <property type="entry name" value="AMP-binding_CS"/>
</dbReference>
<dbReference type="Gene3D" id="3.30.300.30">
    <property type="match status" value="1"/>
</dbReference>
<dbReference type="GO" id="GO:0046872">
    <property type="term" value="F:metal ion binding"/>
    <property type="evidence" value="ECO:0007669"/>
    <property type="project" value="UniProtKB-KW"/>
</dbReference>
<dbReference type="GO" id="GO:0004467">
    <property type="term" value="F:long-chain fatty acid-CoA ligase activity"/>
    <property type="evidence" value="ECO:0007669"/>
    <property type="project" value="UniProtKB-EC"/>
</dbReference>
<dbReference type="Pfam" id="PF00501">
    <property type="entry name" value="AMP-binding"/>
    <property type="match status" value="1"/>
</dbReference>
<dbReference type="PANTHER" id="PTHR43201">
    <property type="entry name" value="ACYL-COA SYNTHETASE"/>
    <property type="match status" value="1"/>
</dbReference>
<evidence type="ECO:0000259" key="5">
    <source>
        <dbReference type="Pfam" id="PF00501"/>
    </source>
</evidence>
<dbReference type="PATRIC" id="fig|380.5.peg.604"/>
<evidence type="ECO:0000256" key="1">
    <source>
        <dbReference type="ARBA" id="ARBA00006432"/>
    </source>
</evidence>
<evidence type="ECO:0000256" key="2">
    <source>
        <dbReference type="ARBA" id="ARBA00022598"/>
    </source>
</evidence>
<dbReference type="Gene3D" id="3.40.50.12780">
    <property type="entry name" value="N-terminal domain of ligase-like"/>
    <property type="match status" value="1"/>
</dbReference>
<dbReference type="eggNOG" id="COG0318">
    <property type="taxonomic scope" value="Bacteria"/>
</dbReference>
<dbReference type="Pfam" id="PF13193">
    <property type="entry name" value="AMP-binding_C"/>
    <property type="match status" value="1"/>
</dbReference>
<dbReference type="EC" id="6.2.1.3" evidence="7"/>
<keyword evidence="3" id="KW-0479">Metal-binding</keyword>
<evidence type="ECO:0000256" key="4">
    <source>
        <dbReference type="SAM" id="MobiDB-lite"/>
    </source>
</evidence>